<dbReference type="EMBL" id="AMZN01000014">
    <property type="protein sequence ID" value="ELR72892.1"/>
    <property type="molecule type" value="Genomic_DNA"/>
</dbReference>
<feature type="transmembrane region" description="Helical" evidence="1">
    <location>
        <begin position="32"/>
        <end position="51"/>
    </location>
</feature>
<keyword evidence="1" id="KW-0812">Transmembrane</keyword>
<evidence type="ECO:0000313" key="2">
    <source>
        <dbReference type="EMBL" id="ELR72892.1"/>
    </source>
</evidence>
<sequence>MNVKNILAGGSFFLVIACLVLTSQLDNLESREGLLISIILALGSAAFSWVISSHYSKKTLKAENTKLIDRIGEQSSEKILNQSKQLYSIEQYLDSKQEKSAMENSDSKGMIYLESTRNMIRLIRSSNNTYLSDWAGVVSDEVREKLTEQSNAQSQLFEDIDLISSASPAKREKIEEKIEANSQKLPSHLVPQSSLKRNNAELHDHLIETNDTDKKKGIIKVLLSEPSFKGHVVAKFDTNLSSPPTKNKSVLKKSPNGSQNVNVFAKTGTVYDFHIGLKSDEFNVPLQPGIYEIEYEFEVEK</sequence>
<reference evidence="2 3" key="1">
    <citation type="submission" date="2012-12" db="EMBL/GenBank/DDBJ databases">
        <title>Genome assembly of Fulvivirga imtechensis AK7.</title>
        <authorList>
            <person name="Nupur N."/>
            <person name="Khatri I."/>
            <person name="Kumar R."/>
            <person name="Subramanian S."/>
            <person name="Pinnaka A."/>
        </authorList>
    </citation>
    <scope>NUCLEOTIDE SEQUENCE [LARGE SCALE GENOMIC DNA]</scope>
    <source>
        <strain evidence="2 3">AK7</strain>
    </source>
</reference>
<evidence type="ECO:0000313" key="3">
    <source>
        <dbReference type="Proteomes" id="UP000011135"/>
    </source>
</evidence>
<keyword evidence="1" id="KW-0472">Membrane</keyword>
<organism evidence="2 3">
    <name type="scientific">Fulvivirga imtechensis AK7</name>
    <dbReference type="NCBI Taxonomy" id="1237149"/>
    <lineage>
        <taxon>Bacteria</taxon>
        <taxon>Pseudomonadati</taxon>
        <taxon>Bacteroidota</taxon>
        <taxon>Cytophagia</taxon>
        <taxon>Cytophagales</taxon>
        <taxon>Fulvivirgaceae</taxon>
        <taxon>Fulvivirga</taxon>
    </lineage>
</organism>
<gene>
    <name evidence="2" type="ORF">C900_00853</name>
</gene>
<dbReference type="RefSeq" id="WP_009578552.1">
    <property type="nucleotide sequence ID" value="NZ_AMZN01000014.1"/>
</dbReference>
<comment type="caution">
    <text evidence="2">The sequence shown here is derived from an EMBL/GenBank/DDBJ whole genome shotgun (WGS) entry which is preliminary data.</text>
</comment>
<evidence type="ECO:0000256" key="1">
    <source>
        <dbReference type="SAM" id="Phobius"/>
    </source>
</evidence>
<dbReference type="STRING" id="1237149.C900_00853"/>
<dbReference type="OrthoDB" id="1551084at2"/>
<protein>
    <submittedName>
        <fullName evidence="2">Uncharacterized protein</fullName>
    </submittedName>
</protein>
<dbReference type="AlphaFoldDB" id="L8K092"/>
<keyword evidence="3" id="KW-1185">Reference proteome</keyword>
<dbReference type="PROSITE" id="PS51257">
    <property type="entry name" value="PROKAR_LIPOPROTEIN"/>
    <property type="match status" value="1"/>
</dbReference>
<name>L8K092_9BACT</name>
<dbReference type="Proteomes" id="UP000011135">
    <property type="component" value="Unassembled WGS sequence"/>
</dbReference>
<accession>L8K092</accession>
<keyword evidence="1" id="KW-1133">Transmembrane helix</keyword>
<proteinExistence type="predicted"/>